<dbReference type="CDD" id="cd00438">
    <property type="entry name" value="cupin_RmlC"/>
    <property type="match status" value="1"/>
</dbReference>
<evidence type="ECO:0000256" key="2">
    <source>
        <dbReference type="RuleBase" id="RU364069"/>
    </source>
</evidence>
<evidence type="ECO:0000313" key="4">
    <source>
        <dbReference type="Proteomes" id="UP001596496"/>
    </source>
</evidence>
<dbReference type="GO" id="GO:0008830">
    <property type="term" value="F:dTDP-4-dehydrorhamnose 3,5-epimerase activity"/>
    <property type="evidence" value="ECO:0007669"/>
    <property type="project" value="UniProtKB-EC"/>
</dbReference>
<evidence type="ECO:0000313" key="3">
    <source>
        <dbReference type="EMBL" id="MFC7381606.1"/>
    </source>
</evidence>
<dbReference type="EMBL" id="JBHTCG010000003">
    <property type="protein sequence ID" value="MFC7381606.1"/>
    <property type="molecule type" value="Genomic_DNA"/>
</dbReference>
<keyword evidence="2 3" id="KW-0413">Isomerase</keyword>
<comment type="pathway">
    <text evidence="2">Carbohydrate biosynthesis; dTDP-L-rhamnose biosynthesis.</text>
</comment>
<dbReference type="InterPro" id="IPR014710">
    <property type="entry name" value="RmlC-like_jellyroll"/>
</dbReference>
<comment type="catalytic activity">
    <reaction evidence="2">
        <text>dTDP-4-dehydro-6-deoxy-alpha-D-glucose = dTDP-4-dehydro-beta-L-rhamnose</text>
        <dbReference type="Rhea" id="RHEA:16969"/>
        <dbReference type="ChEBI" id="CHEBI:57649"/>
        <dbReference type="ChEBI" id="CHEBI:62830"/>
        <dbReference type="EC" id="5.1.3.13"/>
    </reaction>
</comment>
<evidence type="ECO:0000256" key="1">
    <source>
        <dbReference type="ARBA" id="ARBA00010154"/>
    </source>
</evidence>
<dbReference type="InterPro" id="IPR011051">
    <property type="entry name" value="RmlC_Cupin_sf"/>
</dbReference>
<comment type="similarity">
    <text evidence="1 2">Belongs to the dTDP-4-dehydrorhamnose 3,5-epimerase family.</text>
</comment>
<dbReference type="PANTHER" id="PTHR21047:SF2">
    <property type="entry name" value="THYMIDINE DIPHOSPHO-4-KETO-RHAMNOSE 3,5-EPIMERASE"/>
    <property type="match status" value="1"/>
</dbReference>
<dbReference type="Proteomes" id="UP001596496">
    <property type="component" value="Unassembled WGS sequence"/>
</dbReference>
<dbReference type="SUPFAM" id="SSF51182">
    <property type="entry name" value="RmlC-like cupins"/>
    <property type="match status" value="1"/>
</dbReference>
<dbReference type="NCBIfam" id="TIGR01221">
    <property type="entry name" value="rmlC"/>
    <property type="match status" value="1"/>
</dbReference>
<reference evidence="4" key="1">
    <citation type="journal article" date="2019" name="Int. J. Syst. Evol. Microbiol.">
        <title>The Global Catalogue of Microorganisms (GCM) 10K type strain sequencing project: providing services to taxonomists for standard genome sequencing and annotation.</title>
        <authorList>
            <consortium name="The Broad Institute Genomics Platform"/>
            <consortium name="The Broad Institute Genome Sequencing Center for Infectious Disease"/>
            <person name="Wu L."/>
            <person name="Ma J."/>
        </authorList>
    </citation>
    <scope>NUCLEOTIDE SEQUENCE [LARGE SCALE GENOMIC DNA]</scope>
    <source>
        <strain evidence="4">CECT 7649</strain>
    </source>
</reference>
<comment type="function">
    <text evidence="2">Catalyzes the epimerization of the C3' and C5'positions of dTDP-6-deoxy-D-xylo-4-hexulose, forming dTDP-6-deoxy-L-lyxo-4-hexulose.</text>
</comment>
<keyword evidence="4" id="KW-1185">Reference proteome</keyword>
<comment type="caution">
    <text evidence="3">The sequence shown here is derived from an EMBL/GenBank/DDBJ whole genome shotgun (WGS) entry which is preliminary data.</text>
</comment>
<protein>
    <recommendedName>
        <fullName evidence="2">dTDP-4-dehydrorhamnose 3,5-epimerase</fullName>
        <ecNumber evidence="2">5.1.3.13</ecNumber>
    </recommendedName>
    <alternativeName>
        <fullName evidence="2">Thymidine diphospho-4-keto-rhamnose 3,5-epimerase</fullName>
    </alternativeName>
</protein>
<sequence length="209" mass="22696">MERLKIEDTYLLTPAVHEDDRGAFLEWYRADRLSDLAGHDLRLAQANCSVSRRGVLRGVHFADVPPGQAKYVTCVSGSVLDVTVDIRVGSPTFGMWQAVELDDRTRRGVYIGEGVGHAFMALSDRATVVYMCSEPYNPAGEHGLHPLDPDLGIEWPADVEPLLSPKDAAAPTLAEAREKGMLPLYEDCLAHYAGLRAARGAGAGVAHTQ</sequence>
<dbReference type="PANTHER" id="PTHR21047">
    <property type="entry name" value="DTDP-6-DEOXY-D-GLUCOSE-3,5 EPIMERASE"/>
    <property type="match status" value="1"/>
</dbReference>
<dbReference type="RefSeq" id="WP_380824591.1">
    <property type="nucleotide sequence ID" value="NZ_JBHTCG010000003.1"/>
</dbReference>
<name>A0ABW2NZB4_9ACTN</name>
<proteinExistence type="inferred from homology"/>
<dbReference type="InterPro" id="IPR000888">
    <property type="entry name" value="RmlC-like"/>
</dbReference>
<dbReference type="Pfam" id="PF00908">
    <property type="entry name" value="dTDP_sugar_isom"/>
    <property type="match status" value="1"/>
</dbReference>
<dbReference type="EC" id="5.1.3.13" evidence="2"/>
<gene>
    <name evidence="3" type="primary">rfbC</name>
    <name evidence="3" type="ORF">ACFQSB_05250</name>
</gene>
<dbReference type="Gene3D" id="2.60.120.10">
    <property type="entry name" value="Jelly Rolls"/>
    <property type="match status" value="1"/>
</dbReference>
<accession>A0ABW2NZB4</accession>
<organism evidence="3 4">
    <name type="scientific">Sphaerisporangium rhizosphaerae</name>
    <dbReference type="NCBI Taxonomy" id="2269375"/>
    <lineage>
        <taxon>Bacteria</taxon>
        <taxon>Bacillati</taxon>
        <taxon>Actinomycetota</taxon>
        <taxon>Actinomycetes</taxon>
        <taxon>Streptosporangiales</taxon>
        <taxon>Streptosporangiaceae</taxon>
        <taxon>Sphaerisporangium</taxon>
    </lineage>
</organism>
<comment type="subunit">
    <text evidence="2">Homodimer.</text>
</comment>